<sequence>MKNSEDDNLPQDDLILLEEKKKGPFGQFFQEFKEDIEVFSKDSGEFFFKIKKDVDEDWGKFKTSWKNMIKKVKNLDPKYKRLNKLYAKLKQMDSTMAEIKEDTTEIKLEISEIVVMIESMMEGINDIEGFMEKNLGSDWKILKKSWQKYKAGEITRGEFIKTGLSKVGKKFAGIFFKA</sequence>
<organism evidence="1">
    <name type="scientific">marine sediment metagenome</name>
    <dbReference type="NCBI Taxonomy" id="412755"/>
    <lineage>
        <taxon>unclassified sequences</taxon>
        <taxon>metagenomes</taxon>
        <taxon>ecological metagenomes</taxon>
    </lineage>
</organism>
<proteinExistence type="predicted"/>
<dbReference type="AlphaFoldDB" id="A0A0F9KAP3"/>
<name>A0A0F9KAP3_9ZZZZ</name>
<accession>A0A0F9KAP3</accession>
<comment type="caution">
    <text evidence="1">The sequence shown here is derived from an EMBL/GenBank/DDBJ whole genome shotgun (WGS) entry which is preliminary data.</text>
</comment>
<protein>
    <submittedName>
        <fullName evidence="1">Uncharacterized protein</fullName>
    </submittedName>
</protein>
<gene>
    <name evidence="1" type="ORF">LCGC14_1658490</name>
</gene>
<dbReference type="EMBL" id="LAZR01014052">
    <property type="protein sequence ID" value="KKM19158.1"/>
    <property type="molecule type" value="Genomic_DNA"/>
</dbReference>
<reference evidence="1" key="1">
    <citation type="journal article" date="2015" name="Nature">
        <title>Complex archaea that bridge the gap between prokaryotes and eukaryotes.</title>
        <authorList>
            <person name="Spang A."/>
            <person name="Saw J.H."/>
            <person name="Jorgensen S.L."/>
            <person name="Zaremba-Niedzwiedzka K."/>
            <person name="Martijn J."/>
            <person name="Lind A.E."/>
            <person name="van Eijk R."/>
            <person name="Schleper C."/>
            <person name="Guy L."/>
            <person name="Ettema T.J."/>
        </authorList>
    </citation>
    <scope>NUCLEOTIDE SEQUENCE</scope>
</reference>
<evidence type="ECO:0000313" key="1">
    <source>
        <dbReference type="EMBL" id="KKM19158.1"/>
    </source>
</evidence>